<evidence type="ECO:0000313" key="3">
    <source>
        <dbReference type="Proteomes" id="UP000289886"/>
    </source>
</evidence>
<keyword evidence="3" id="KW-1185">Reference proteome</keyword>
<evidence type="ECO:0000256" key="1">
    <source>
        <dbReference type="SAM" id="MobiDB-lite"/>
    </source>
</evidence>
<name>A0A444U0I6_ACIRT</name>
<feature type="compositionally biased region" description="Pro residues" evidence="1">
    <location>
        <begin position="28"/>
        <end position="39"/>
    </location>
</feature>
<dbReference type="Proteomes" id="UP000289886">
    <property type="component" value="Unassembled WGS sequence"/>
</dbReference>
<accession>A0A444U0I6</accession>
<dbReference type="EMBL" id="SCEB01215603">
    <property type="protein sequence ID" value="RXM28639.1"/>
    <property type="molecule type" value="Genomic_DNA"/>
</dbReference>
<reference evidence="2 3" key="1">
    <citation type="submission" date="2019-01" db="EMBL/GenBank/DDBJ databases">
        <title>Draft Genome and Complete Hox-Cluster Characterization of the Sterlet Sturgeon (Acipenser ruthenus).</title>
        <authorList>
            <person name="Wei Q."/>
        </authorList>
    </citation>
    <scope>NUCLEOTIDE SEQUENCE [LARGE SCALE GENOMIC DNA]</scope>
    <source>
        <strain evidence="2">WHYD16114868_AA</strain>
        <tissue evidence="2">Blood</tissue>
    </source>
</reference>
<gene>
    <name evidence="2" type="ORF">EOD39_2541</name>
</gene>
<protein>
    <submittedName>
        <fullName evidence="2">Uncharacterized protein</fullName>
    </submittedName>
</protein>
<feature type="region of interest" description="Disordered" evidence="1">
    <location>
        <begin position="1"/>
        <end position="54"/>
    </location>
</feature>
<evidence type="ECO:0000313" key="2">
    <source>
        <dbReference type="EMBL" id="RXM28639.1"/>
    </source>
</evidence>
<feature type="compositionally biased region" description="Polar residues" evidence="1">
    <location>
        <begin position="15"/>
        <end position="25"/>
    </location>
</feature>
<organism evidence="2 3">
    <name type="scientific">Acipenser ruthenus</name>
    <name type="common">Sterlet sturgeon</name>
    <dbReference type="NCBI Taxonomy" id="7906"/>
    <lineage>
        <taxon>Eukaryota</taxon>
        <taxon>Metazoa</taxon>
        <taxon>Chordata</taxon>
        <taxon>Craniata</taxon>
        <taxon>Vertebrata</taxon>
        <taxon>Euteleostomi</taxon>
        <taxon>Actinopterygii</taxon>
        <taxon>Chondrostei</taxon>
        <taxon>Acipenseriformes</taxon>
        <taxon>Acipenseridae</taxon>
        <taxon>Acipenser</taxon>
    </lineage>
</organism>
<comment type="caution">
    <text evidence="2">The sequence shown here is derived from an EMBL/GenBank/DDBJ whole genome shotgun (WGS) entry which is preliminary data.</text>
</comment>
<dbReference type="AlphaFoldDB" id="A0A444U0I6"/>
<proteinExistence type="predicted"/>
<sequence>MQRRRIRPFPEADDSTSATETRVLTSSAPPPAALSPPHAPVAIGAQDCMTSPTVPGKADAVEVLWQRSKEGLSEPAGPAMGATEGVPGHLLCERGGLWVHWNRCTASSDEEIPINGPQINLTNTNSSSPIIAQNMNVIVLQEFDEAPFKYQALLN</sequence>